<evidence type="ECO:0000256" key="2">
    <source>
        <dbReference type="SAM" id="SignalP"/>
    </source>
</evidence>
<evidence type="ECO:0000313" key="5">
    <source>
        <dbReference type="Proteomes" id="UP001142810"/>
    </source>
</evidence>
<feature type="chain" id="PRO_5047215684" evidence="2">
    <location>
        <begin position="25"/>
        <end position="862"/>
    </location>
</feature>
<organism evidence="4 5">
    <name type="scientific">Alteromonas aquimaris</name>
    <dbReference type="NCBI Taxonomy" id="2998417"/>
    <lineage>
        <taxon>Bacteria</taxon>
        <taxon>Pseudomonadati</taxon>
        <taxon>Pseudomonadota</taxon>
        <taxon>Gammaproteobacteria</taxon>
        <taxon>Alteromonadales</taxon>
        <taxon>Alteromonadaceae</taxon>
        <taxon>Alteromonas/Salinimonas group</taxon>
        <taxon>Alteromonas</taxon>
    </lineage>
</organism>
<dbReference type="CDD" id="cd06238">
    <property type="entry name" value="M14-like"/>
    <property type="match status" value="1"/>
</dbReference>
<gene>
    <name evidence="4" type="ORF">OPS25_10915</name>
</gene>
<dbReference type="Gene3D" id="3.40.630.10">
    <property type="entry name" value="Zn peptidases"/>
    <property type="match status" value="1"/>
</dbReference>
<dbReference type="InterPro" id="IPR000834">
    <property type="entry name" value="Peptidase_M14"/>
</dbReference>
<dbReference type="Pfam" id="PF00246">
    <property type="entry name" value="Peptidase_M14"/>
    <property type="match status" value="1"/>
</dbReference>
<feature type="domain" description="Peptidase M14" evidence="3">
    <location>
        <begin position="64"/>
        <end position="364"/>
    </location>
</feature>
<feature type="signal peptide" evidence="2">
    <location>
        <begin position="1"/>
        <end position="24"/>
    </location>
</feature>
<feature type="active site" description="Proton donor/acceptor" evidence="1">
    <location>
        <position position="338"/>
    </location>
</feature>
<sequence>MKKLKMLISSVGVVFLLCTTQSLAKFPQVDEGGRPAAAYLPKNITFDPAIPTPEAYLGTEVGEWHVRHDQLVGYMQALANASDRLSIEVTGYTHEQRPLVLLTATSKTNQNNIESLRKQHIAALDSKQNANKNNPLVMYLGYSIHGNEPSGSNAAMVVAYYLAAAQGEEINKLLNNAIVLLDPSLNPDGLSRFAHWANMHKGKQLNADPEHREHQEGWPSGRTNHYWFDLNRDWLLLTHPESQARIHQFHKWRPHVLTDSHEMDTDSTYFFQPGVASRKNPWTPDANVTLTEALAKFHAKAFDANNVLYFSQEAFDDFYYGKGSTYPDAHGSIGILFEQASSRGHVQSSINGDVEFADTIQNQVTTSLSTLEGALANKAALLNYQSNFAKNTQKLIDEDDVFGYVMRMPKDQQRAQAMLNLLDQHQIEYRGISKELEVDKQRYDADSSLFIPLNQPQYRLVKSLFSTRQSFTDNTFYDVSSWNLPFAFNIEFDEVSQRHRRRVKTSDSFTLNQAGTTQIDAKAYAYAFEWHHYYAPALLQALLEKGVKVRSAGETFTATLTNSENHQFGRGTILIPMALQDQNIVDTLSELSSQSGVPVKSIATGLTSQGIDIGSGKMAPITPVKLLLVGGEEASEYDVGEVWHYLDTKVGLPVSVVELDRLKEVSLKDYTHVVFVSGDYGPLDELFAAKLSAWIQDGGVLIGQQSALKYFESSGWLEVEIEEDSAIEEAFSTEGLRYADKEALEAKKLIAGATYEMLIDQTHPLFYGYQRDAIPVFKSSNLIVKSDNSPFTTIARYNQEPLLAGYTAPELVKMIAATTAVISQPLGEGVIIAFTDNIHFRGYWYGTNKLMSNAIYQSAHIK</sequence>
<protein>
    <submittedName>
        <fullName evidence="4">M14 family metallopeptidase</fullName>
    </submittedName>
</protein>
<reference evidence="4" key="1">
    <citation type="submission" date="2022-11" db="EMBL/GenBank/DDBJ databases">
        <title>Alteromonas sp. nov., isolated from sea water of the Qingdao.</title>
        <authorList>
            <person name="Wang Q."/>
        </authorList>
    </citation>
    <scope>NUCLEOTIDE SEQUENCE</scope>
    <source>
        <strain evidence="4">ASW11-7</strain>
    </source>
</reference>
<name>A0ABT3P906_9ALTE</name>
<dbReference type="RefSeq" id="WP_265617752.1">
    <property type="nucleotide sequence ID" value="NZ_JAPFRD010000011.1"/>
</dbReference>
<dbReference type="PROSITE" id="PS52035">
    <property type="entry name" value="PEPTIDASE_M14"/>
    <property type="match status" value="1"/>
</dbReference>
<comment type="caution">
    <text evidence="4">The sequence shown here is derived from an EMBL/GenBank/DDBJ whole genome shotgun (WGS) entry which is preliminary data.</text>
</comment>
<dbReference type="Proteomes" id="UP001142810">
    <property type="component" value="Unassembled WGS sequence"/>
</dbReference>
<evidence type="ECO:0000313" key="4">
    <source>
        <dbReference type="EMBL" id="MCW8109005.1"/>
    </source>
</evidence>
<evidence type="ECO:0000256" key="1">
    <source>
        <dbReference type="PROSITE-ProRule" id="PRU01379"/>
    </source>
</evidence>
<dbReference type="SUPFAM" id="SSF53187">
    <property type="entry name" value="Zn-dependent exopeptidases"/>
    <property type="match status" value="1"/>
</dbReference>
<proteinExistence type="inferred from homology"/>
<accession>A0ABT3P906</accession>
<dbReference type="InterPro" id="IPR029062">
    <property type="entry name" value="Class_I_gatase-like"/>
</dbReference>
<comment type="similarity">
    <text evidence="1">Belongs to the peptidase M14 family.</text>
</comment>
<evidence type="ECO:0000259" key="3">
    <source>
        <dbReference type="PROSITE" id="PS52035"/>
    </source>
</evidence>
<dbReference type="EMBL" id="JAPFRD010000011">
    <property type="protein sequence ID" value="MCW8109005.1"/>
    <property type="molecule type" value="Genomic_DNA"/>
</dbReference>
<keyword evidence="2" id="KW-0732">Signal</keyword>
<dbReference type="SUPFAM" id="SSF52317">
    <property type="entry name" value="Class I glutamine amidotransferase-like"/>
    <property type="match status" value="1"/>
</dbReference>
<keyword evidence="5" id="KW-1185">Reference proteome</keyword>